<dbReference type="EnsemblMetazoa" id="PPA29416.1">
    <property type="protein sequence ID" value="PPA29416.1"/>
    <property type="gene ID" value="WBGene00118970"/>
</dbReference>
<evidence type="ECO:0000256" key="7">
    <source>
        <dbReference type="ARBA" id="ARBA00023033"/>
    </source>
</evidence>
<organism evidence="10 11">
    <name type="scientific">Pristionchus pacificus</name>
    <name type="common">Parasitic nematode worm</name>
    <dbReference type="NCBI Taxonomy" id="54126"/>
    <lineage>
        <taxon>Eukaryota</taxon>
        <taxon>Metazoa</taxon>
        <taxon>Ecdysozoa</taxon>
        <taxon>Nematoda</taxon>
        <taxon>Chromadorea</taxon>
        <taxon>Rhabditida</taxon>
        <taxon>Rhabditina</taxon>
        <taxon>Diplogasteromorpha</taxon>
        <taxon>Diplogasteroidea</taxon>
        <taxon>Neodiplogasteridae</taxon>
        <taxon>Pristionchus</taxon>
    </lineage>
</organism>
<keyword evidence="7 9" id="KW-0503">Monooxygenase</keyword>
<dbReference type="GO" id="GO:0016705">
    <property type="term" value="F:oxidoreductase activity, acting on paired donors, with incorporation or reduction of molecular oxygen"/>
    <property type="evidence" value="ECO:0007669"/>
    <property type="project" value="InterPro"/>
</dbReference>
<dbReference type="PRINTS" id="PR00385">
    <property type="entry name" value="P450"/>
</dbReference>
<evidence type="ECO:0000256" key="4">
    <source>
        <dbReference type="ARBA" id="ARBA00022723"/>
    </source>
</evidence>
<keyword evidence="11" id="KW-1185">Reference proteome</keyword>
<dbReference type="InterPro" id="IPR002401">
    <property type="entry name" value="Cyt_P450_E_grp-I"/>
</dbReference>
<evidence type="ECO:0000256" key="2">
    <source>
        <dbReference type="ARBA" id="ARBA00010617"/>
    </source>
</evidence>
<comment type="cofactor">
    <cofactor evidence="1 8">
        <name>heme</name>
        <dbReference type="ChEBI" id="CHEBI:30413"/>
    </cofactor>
</comment>
<dbReference type="PRINTS" id="PR00463">
    <property type="entry name" value="EP450I"/>
</dbReference>
<evidence type="ECO:0000256" key="6">
    <source>
        <dbReference type="ARBA" id="ARBA00023004"/>
    </source>
</evidence>
<dbReference type="PROSITE" id="PS00086">
    <property type="entry name" value="CYTOCHROME_P450"/>
    <property type="match status" value="1"/>
</dbReference>
<evidence type="ECO:0000313" key="11">
    <source>
        <dbReference type="Proteomes" id="UP000005239"/>
    </source>
</evidence>
<dbReference type="GO" id="GO:0004497">
    <property type="term" value="F:monooxygenase activity"/>
    <property type="evidence" value="ECO:0007669"/>
    <property type="project" value="UniProtKB-KW"/>
</dbReference>
<dbReference type="Proteomes" id="UP000005239">
    <property type="component" value="Unassembled WGS sequence"/>
</dbReference>
<proteinExistence type="inferred from homology"/>
<dbReference type="SUPFAM" id="SSF48264">
    <property type="entry name" value="Cytochrome P450"/>
    <property type="match status" value="1"/>
</dbReference>
<reference evidence="10" key="2">
    <citation type="submission" date="2022-06" db="UniProtKB">
        <authorList>
            <consortium name="EnsemblMetazoa"/>
        </authorList>
    </citation>
    <scope>IDENTIFICATION</scope>
    <source>
        <strain evidence="10">PS312</strain>
    </source>
</reference>
<dbReference type="InterPro" id="IPR017972">
    <property type="entry name" value="Cyt_P450_CS"/>
</dbReference>
<dbReference type="AlphaFoldDB" id="A0A2A6CMI4"/>
<evidence type="ECO:0000313" key="10">
    <source>
        <dbReference type="EnsemblMetazoa" id="PPA29416.1"/>
    </source>
</evidence>
<evidence type="ECO:0000256" key="3">
    <source>
        <dbReference type="ARBA" id="ARBA00022617"/>
    </source>
</evidence>
<sequence length="540" mass="61695">MIGVLVVIALLTLIIQKVLARRKYLQLREELGLTGPPTNFIFGNLLYMFRVIKEKGVEASPTIYPELVKKYGSTFGFECFISRQRLTSLIALFCLVTCAIHCASRFYFGAHFDIVTVDPHIIKEIFISQFGNFVDRRDSSVNTVYPFLDGLIQVGHVGSYGAGWKEIRSVISVIFTSASMKKMHLMFHDQLDNLLDVLTEKSRKNNGITDIYGEYQAMTMDMIARCALGQNLSCLKDRDNDYYTRARTFFANIQFQKSTVFQLTVFMPIFRYLRRFTTFGRAERYLVGLLSESVHERERERAAGIIRPLPDAIDLILAENEKRKLSGMQPLHHEVIVCNAWALFIAGYETTSTALAYATFLLAKHPEVQATLHEEVLSTFGDNDTIDYERVMKLPYLHAVFAETVRLYPPVTTLTGRQCIKETVIGGRIRVPVGCNVMTPVHAVHWSEENYDRPREFCPERFLDDGKPAWSATYMPFGIGPRNCVGARFAEMEFKTVMSAVIRKFIIELHPAHTELKTMTANILQNPINNELFVRLVERK</sequence>
<reference evidence="11" key="1">
    <citation type="journal article" date="2008" name="Nat. Genet.">
        <title>The Pristionchus pacificus genome provides a unique perspective on nematode lifestyle and parasitism.</title>
        <authorList>
            <person name="Dieterich C."/>
            <person name="Clifton S.W."/>
            <person name="Schuster L.N."/>
            <person name="Chinwalla A."/>
            <person name="Delehaunty K."/>
            <person name="Dinkelacker I."/>
            <person name="Fulton L."/>
            <person name="Fulton R."/>
            <person name="Godfrey J."/>
            <person name="Minx P."/>
            <person name="Mitreva M."/>
            <person name="Roeseler W."/>
            <person name="Tian H."/>
            <person name="Witte H."/>
            <person name="Yang S.P."/>
            <person name="Wilson R.K."/>
            <person name="Sommer R.J."/>
        </authorList>
    </citation>
    <scope>NUCLEOTIDE SEQUENCE [LARGE SCALE GENOMIC DNA]</scope>
    <source>
        <strain evidence="11">PS312</strain>
    </source>
</reference>
<comment type="similarity">
    <text evidence="2 9">Belongs to the cytochrome P450 family.</text>
</comment>
<dbReference type="GO" id="GO:0005506">
    <property type="term" value="F:iron ion binding"/>
    <property type="evidence" value="ECO:0007669"/>
    <property type="project" value="InterPro"/>
</dbReference>
<dbReference type="PANTHER" id="PTHR24292">
    <property type="entry name" value="CYTOCHROME P450"/>
    <property type="match status" value="1"/>
</dbReference>
<evidence type="ECO:0000256" key="8">
    <source>
        <dbReference type="PIRSR" id="PIRSR602401-1"/>
    </source>
</evidence>
<keyword evidence="6 8" id="KW-0408">Iron</keyword>
<dbReference type="Pfam" id="PF00067">
    <property type="entry name" value="p450"/>
    <property type="match status" value="1"/>
</dbReference>
<keyword evidence="5 9" id="KW-0560">Oxidoreductase</keyword>
<protein>
    <submittedName>
        <fullName evidence="10">Cytochrome P450</fullName>
    </submittedName>
</protein>
<evidence type="ECO:0000256" key="5">
    <source>
        <dbReference type="ARBA" id="ARBA00023002"/>
    </source>
</evidence>
<dbReference type="OrthoDB" id="2789670at2759"/>
<gene>
    <name evidence="10" type="primary">WBGene00118970</name>
</gene>
<dbReference type="GO" id="GO:0020037">
    <property type="term" value="F:heme binding"/>
    <property type="evidence" value="ECO:0007669"/>
    <property type="project" value="InterPro"/>
</dbReference>
<evidence type="ECO:0000256" key="9">
    <source>
        <dbReference type="RuleBase" id="RU000461"/>
    </source>
</evidence>
<dbReference type="InterPro" id="IPR001128">
    <property type="entry name" value="Cyt_P450"/>
</dbReference>
<accession>A0A8R1UJG0</accession>
<evidence type="ECO:0000256" key="1">
    <source>
        <dbReference type="ARBA" id="ARBA00001971"/>
    </source>
</evidence>
<keyword evidence="4 8" id="KW-0479">Metal-binding</keyword>
<dbReference type="InterPro" id="IPR036396">
    <property type="entry name" value="Cyt_P450_sf"/>
</dbReference>
<dbReference type="InterPro" id="IPR050476">
    <property type="entry name" value="Insect_CytP450_Detox"/>
</dbReference>
<feature type="binding site" description="axial binding residue" evidence="8">
    <location>
        <position position="484"/>
    </location>
    <ligand>
        <name>heme</name>
        <dbReference type="ChEBI" id="CHEBI:30413"/>
    </ligand>
    <ligandPart>
        <name>Fe</name>
        <dbReference type="ChEBI" id="CHEBI:18248"/>
    </ligandPart>
</feature>
<dbReference type="Gene3D" id="1.10.630.10">
    <property type="entry name" value="Cytochrome P450"/>
    <property type="match status" value="1"/>
</dbReference>
<name>A0A2A6CMI4_PRIPA</name>
<accession>A0A2A6CMI4</accession>
<keyword evidence="3 8" id="KW-0349">Heme</keyword>
<dbReference type="PANTHER" id="PTHR24292:SF102">
    <property type="entry name" value="CYTOCHROME P450 FAMILY-RELATED"/>
    <property type="match status" value="1"/>
</dbReference>